<dbReference type="PROSITE" id="PS00761">
    <property type="entry name" value="SPASE_I_3"/>
    <property type="match status" value="1"/>
</dbReference>
<dbReference type="EMBL" id="JAAGWK010000002">
    <property type="protein sequence ID" value="NEL52478.1"/>
    <property type="molecule type" value="Genomic_DNA"/>
</dbReference>
<comment type="subcellular location">
    <subcellularLocation>
        <location evidence="2">Cell membrane</location>
        <topology evidence="2">Single-pass type II membrane protein</topology>
    </subcellularLocation>
    <subcellularLocation>
        <location evidence="7">Membrane</location>
        <topology evidence="7">Single-pass type II membrane protein</topology>
    </subcellularLocation>
</comment>
<dbReference type="GO" id="GO:0004252">
    <property type="term" value="F:serine-type endopeptidase activity"/>
    <property type="evidence" value="ECO:0007669"/>
    <property type="project" value="InterPro"/>
</dbReference>
<name>A0A7K3W7P2_9ACTN</name>
<dbReference type="InterPro" id="IPR036286">
    <property type="entry name" value="LexA/Signal_pep-like_sf"/>
</dbReference>
<dbReference type="InterPro" id="IPR019533">
    <property type="entry name" value="Peptidase_S26"/>
</dbReference>
<reference evidence="10 11" key="1">
    <citation type="submission" date="2020-02" db="EMBL/GenBank/DDBJ databases">
        <title>The whole genome sequence of CPCC 205119.</title>
        <authorList>
            <person name="Jiang Z."/>
        </authorList>
    </citation>
    <scope>NUCLEOTIDE SEQUENCE [LARGE SCALE GENOMIC DNA]</scope>
    <source>
        <strain evidence="10 11">CPCC 205119</strain>
    </source>
</reference>
<dbReference type="AlphaFoldDB" id="A0A7K3W7P2"/>
<evidence type="ECO:0000256" key="5">
    <source>
        <dbReference type="ARBA" id="ARBA00022801"/>
    </source>
</evidence>
<dbReference type="PRINTS" id="PR00727">
    <property type="entry name" value="LEADERPTASE"/>
</dbReference>
<evidence type="ECO:0000259" key="9">
    <source>
        <dbReference type="Pfam" id="PF10502"/>
    </source>
</evidence>
<sequence length="290" mass="31094">MAVEDTGTAAGPPRRSRAGSMMGKGSLLREIPVLLVVAVTLAVLIKTFLVQPFYIPSGSMERTLHGCVGCTADRILVTKPPYWTGDPEPGDIVVFRGPDTWASEITVAPAANWFTAGLRWVGQAVGVAAPSEDDFVKRVIATGGQTVQCCDAEGRVTVDGQPLDEPYVYEPEPIERRSFGPVTVPEGRLWVMGDHRSDSADSKYHVTDRWSGTVAVDDVIGKASVIIWPLDRITLLDSPDIQAGAAGPPPATGAPLDGGTVLLLPAALLAGRSRRRPRRGRSRRGVRPRR</sequence>
<evidence type="ECO:0000256" key="2">
    <source>
        <dbReference type="ARBA" id="ARBA00004401"/>
    </source>
</evidence>
<evidence type="ECO:0000256" key="3">
    <source>
        <dbReference type="ARBA" id="ARBA00009370"/>
    </source>
</evidence>
<evidence type="ECO:0000256" key="8">
    <source>
        <dbReference type="SAM" id="MobiDB-lite"/>
    </source>
</evidence>
<organism evidence="10 11">
    <name type="scientific">Goekera deserti</name>
    <dbReference type="NCBI Taxonomy" id="2497753"/>
    <lineage>
        <taxon>Bacteria</taxon>
        <taxon>Bacillati</taxon>
        <taxon>Actinomycetota</taxon>
        <taxon>Actinomycetes</taxon>
        <taxon>Geodermatophilales</taxon>
        <taxon>Geodermatophilaceae</taxon>
        <taxon>Goekera</taxon>
    </lineage>
</organism>
<accession>A0A7K3W7P2</accession>
<dbReference type="Gene3D" id="2.10.109.10">
    <property type="entry name" value="Umud Fragment, subunit A"/>
    <property type="match status" value="1"/>
</dbReference>
<dbReference type="CDD" id="cd06530">
    <property type="entry name" value="S26_SPase_I"/>
    <property type="match status" value="1"/>
</dbReference>
<gene>
    <name evidence="10" type="primary">lepB</name>
    <name evidence="10" type="ORF">G1H19_00405</name>
</gene>
<feature type="region of interest" description="Disordered" evidence="8">
    <location>
        <begin position="1"/>
        <end position="21"/>
    </location>
</feature>
<keyword evidence="5 7" id="KW-0378">Hydrolase</keyword>
<dbReference type="PANTHER" id="PTHR43390:SF1">
    <property type="entry name" value="CHLOROPLAST PROCESSING PEPTIDASE"/>
    <property type="match status" value="1"/>
</dbReference>
<dbReference type="SUPFAM" id="SSF51306">
    <property type="entry name" value="LexA/Signal peptidase"/>
    <property type="match status" value="1"/>
</dbReference>
<proteinExistence type="inferred from homology"/>
<feature type="active site" evidence="6">
    <location>
        <position position="59"/>
    </location>
</feature>
<keyword evidence="11" id="KW-1185">Reference proteome</keyword>
<dbReference type="GO" id="GO:0005886">
    <property type="term" value="C:plasma membrane"/>
    <property type="evidence" value="ECO:0007669"/>
    <property type="project" value="UniProtKB-SubCell"/>
</dbReference>
<dbReference type="RefSeq" id="WP_152731339.1">
    <property type="nucleotide sequence ID" value="NZ_JAABOZ010000009.1"/>
</dbReference>
<comment type="similarity">
    <text evidence="3 7">Belongs to the peptidase S26 family.</text>
</comment>
<feature type="transmembrane region" description="Helical" evidence="7">
    <location>
        <begin position="31"/>
        <end position="54"/>
    </location>
</feature>
<keyword evidence="7" id="KW-0645">Protease</keyword>
<evidence type="ECO:0000313" key="10">
    <source>
        <dbReference type="EMBL" id="NEL52478.1"/>
    </source>
</evidence>
<keyword evidence="7" id="KW-0812">Transmembrane</keyword>
<dbReference type="PANTHER" id="PTHR43390">
    <property type="entry name" value="SIGNAL PEPTIDASE I"/>
    <property type="match status" value="1"/>
</dbReference>
<dbReference type="GO" id="GO:0006465">
    <property type="term" value="P:signal peptide processing"/>
    <property type="evidence" value="ECO:0007669"/>
    <property type="project" value="InterPro"/>
</dbReference>
<dbReference type="EC" id="3.4.21.89" evidence="4 7"/>
<evidence type="ECO:0000313" key="11">
    <source>
        <dbReference type="Proteomes" id="UP000470470"/>
    </source>
</evidence>
<keyword evidence="7" id="KW-0472">Membrane</keyword>
<evidence type="ECO:0000256" key="6">
    <source>
        <dbReference type="PIRSR" id="PIRSR600223-1"/>
    </source>
</evidence>
<evidence type="ECO:0000256" key="1">
    <source>
        <dbReference type="ARBA" id="ARBA00000677"/>
    </source>
</evidence>
<dbReference type="GO" id="GO:0009003">
    <property type="term" value="F:signal peptidase activity"/>
    <property type="evidence" value="ECO:0007669"/>
    <property type="project" value="UniProtKB-EC"/>
</dbReference>
<protein>
    <recommendedName>
        <fullName evidence="4 7">Signal peptidase I</fullName>
        <ecNumber evidence="4 7">3.4.21.89</ecNumber>
    </recommendedName>
</protein>
<comment type="catalytic activity">
    <reaction evidence="1 7">
        <text>Cleavage of hydrophobic, N-terminal signal or leader sequences from secreted and periplasmic proteins.</text>
        <dbReference type="EC" id="3.4.21.89"/>
    </reaction>
</comment>
<feature type="domain" description="Peptidase S26" evidence="9">
    <location>
        <begin position="30"/>
        <end position="228"/>
    </location>
</feature>
<dbReference type="Proteomes" id="UP000470470">
    <property type="component" value="Unassembled WGS sequence"/>
</dbReference>
<comment type="caution">
    <text evidence="10">The sequence shown here is derived from an EMBL/GenBank/DDBJ whole genome shotgun (WGS) entry which is preliminary data.</text>
</comment>
<feature type="active site" evidence="6">
    <location>
        <position position="137"/>
    </location>
</feature>
<evidence type="ECO:0000256" key="4">
    <source>
        <dbReference type="ARBA" id="ARBA00013208"/>
    </source>
</evidence>
<dbReference type="NCBIfam" id="TIGR02227">
    <property type="entry name" value="sigpep_I_bact"/>
    <property type="match status" value="1"/>
</dbReference>
<dbReference type="InterPro" id="IPR019758">
    <property type="entry name" value="Pept_S26A_signal_pept_1_CS"/>
</dbReference>
<dbReference type="Pfam" id="PF10502">
    <property type="entry name" value="Peptidase_S26"/>
    <property type="match status" value="1"/>
</dbReference>
<keyword evidence="7" id="KW-1133">Transmembrane helix</keyword>
<evidence type="ECO:0000256" key="7">
    <source>
        <dbReference type="RuleBase" id="RU362042"/>
    </source>
</evidence>
<dbReference type="InterPro" id="IPR000223">
    <property type="entry name" value="Pept_S26A_signal_pept_1"/>
</dbReference>